<dbReference type="eggNOG" id="ENOG502S6VC">
    <property type="taxonomic scope" value="Eukaryota"/>
</dbReference>
<dbReference type="InParanoid" id="T1HVC3"/>
<dbReference type="Proteomes" id="UP000015103">
    <property type="component" value="Unassembled WGS sequence"/>
</dbReference>
<organism evidence="1 2">
    <name type="scientific">Rhodnius prolixus</name>
    <name type="common">Triatomid bug</name>
    <dbReference type="NCBI Taxonomy" id="13249"/>
    <lineage>
        <taxon>Eukaryota</taxon>
        <taxon>Metazoa</taxon>
        <taxon>Ecdysozoa</taxon>
        <taxon>Arthropoda</taxon>
        <taxon>Hexapoda</taxon>
        <taxon>Insecta</taxon>
        <taxon>Pterygota</taxon>
        <taxon>Neoptera</taxon>
        <taxon>Paraneoptera</taxon>
        <taxon>Hemiptera</taxon>
        <taxon>Heteroptera</taxon>
        <taxon>Panheteroptera</taxon>
        <taxon>Cimicomorpha</taxon>
        <taxon>Reduviidae</taxon>
        <taxon>Triatominae</taxon>
        <taxon>Rhodnius</taxon>
    </lineage>
</organism>
<dbReference type="HOGENOM" id="CLU_1688917_0_0_1"/>
<dbReference type="EnsemblMetazoa" id="RPRC007993-RA">
    <property type="protein sequence ID" value="RPRC007993-PA"/>
    <property type="gene ID" value="RPRC007993"/>
</dbReference>
<accession>T1HVC3</accession>
<sequence>MKENNTQSHVPQNCSPVVRLFSIISTTIIHSTDMARPANIDRVVHSQAVTKVLCAFRRKRRENGIYLEIMYSGEEIMYSGEEIMYSGEEIMYSGEEIMYSGEEIMYSGEEIMYSGEEIMYSGEEIMYSGEEIMYSGEEIMLFAMKRITTVVQDSYI</sequence>
<evidence type="ECO:0000313" key="2">
    <source>
        <dbReference type="Proteomes" id="UP000015103"/>
    </source>
</evidence>
<evidence type="ECO:0000313" key="1">
    <source>
        <dbReference type="EnsemblMetazoa" id="RPRC007993-PA"/>
    </source>
</evidence>
<dbReference type="AlphaFoldDB" id="T1HVC3"/>
<dbReference type="VEuPathDB" id="VectorBase:RPRC007993"/>
<dbReference type="STRING" id="13249.T1HVC3"/>
<reference evidence="1" key="1">
    <citation type="submission" date="2015-05" db="UniProtKB">
        <authorList>
            <consortium name="EnsemblMetazoa"/>
        </authorList>
    </citation>
    <scope>IDENTIFICATION</scope>
</reference>
<keyword evidence="2" id="KW-1185">Reference proteome</keyword>
<dbReference type="EMBL" id="ACPB03004449">
    <property type="status" value="NOT_ANNOTATED_CDS"/>
    <property type="molecule type" value="Genomic_DNA"/>
</dbReference>
<protein>
    <submittedName>
        <fullName evidence="1">Uncharacterized protein</fullName>
    </submittedName>
</protein>
<name>T1HVC3_RHOPR</name>
<proteinExistence type="predicted"/>